<dbReference type="GO" id="GO:0046872">
    <property type="term" value="F:metal ion binding"/>
    <property type="evidence" value="ECO:0007669"/>
    <property type="project" value="UniProtKB-KW"/>
</dbReference>
<dbReference type="GO" id="GO:1990180">
    <property type="term" value="P:mitochondrial tRNA 3'-end processing"/>
    <property type="evidence" value="ECO:0007669"/>
    <property type="project" value="TreeGrafter"/>
</dbReference>
<comment type="catalytic activity">
    <reaction evidence="1">
        <text>Endonucleolytic cleavage of RNA, removing extra 3' nucleotides from tRNA precursor, generating 3' termini of tRNAs. A 3'-hydroxy group is left at the tRNA terminus and a 5'-phosphoryl group is left at the trailer molecule.</text>
        <dbReference type="EC" id="3.1.26.11"/>
    </reaction>
</comment>
<comment type="caution">
    <text evidence="13">The sequence shown here is derived from an EMBL/GenBank/DDBJ whole genome shotgun (WGS) entry which is preliminary data.</text>
</comment>
<dbReference type="CDD" id="cd07718">
    <property type="entry name" value="RNaseZ_ELAC1_ELAC2-C-term-like_MBL-fold"/>
    <property type="match status" value="1"/>
</dbReference>
<keyword evidence="10" id="KW-0862">Zinc</keyword>
<dbReference type="SUPFAM" id="SSF56281">
    <property type="entry name" value="Metallo-hydrolase/oxidoreductase"/>
    <property type="match status" value="2"/>
</dbReference>
<keyword evidence="14" id="KW-1185">Reference proteome</keyword>
<keyword evidence="6" id="KW-0540">Nuclease</keyword>
<name>A0A9P0QSI1_9ASCO</name>
<evidence type="ECO:0000313" key="13">
    <source>
        <dbReference type="EMBL" id="CAH2353585.1"/>
    </source>
</evidence>
<dbReference type="InterPro" id="IPR047151">
    <property type="entry name" value="RNZ2-like"/>
</dbReference>
<evidence type="ECO:0000256" key="1">
    <source>
        <dbReference type="ARBA" id="ARBA00000402"/>
    </source>
</evidence>
<evidence type="ECO:0000256" key="6">
    <source>
        <dbReference type="ARBA" id="ARBA00022722"/>
    </source>
</evidence>
<evidence type="ECO:0000256" key="7">
    <source>
        <dbReference type="ARBA" id="ARBA00022723"/>
    </source>
</evidence>
<feature type="compositionally biased region" description="Basic residues" evidence="11">
    <location>
        <begin position="880"/>
        <end position="889"/>
    </location>
</feature>
<evidence type="ECO:0000256" key="3">
    <source>
        <dbReference type="ARBA" id="ARBA00007823"/>
    </source>
</evidence>
<dbReference type="GO" id="GO:0005739">
    <property type="term" value="C:mitochondrion"/>
    <property type="evidence" value="ECO:0007669"/>
    <property type="project" value="TreeGrafter"/>
</dbReference>
<sequence>MFSLTTITHKTSDTAHPCLMLTNRDGSRYLFGKIPEGTQRALNENRFKLGKLKSIFFTGTASTWSELGGLPGLFLTISDATGKNIDVFSSSKLLSYVVATWRYFVFRKGVELKIVEVNENEVISDSNINVTALKVQSSRSLDKLKEDGTENKEVPIIMNRLRKLISRLFPMDTSAVNSDDLNSYKSDPSEYDMHTHVELPDPNIICIPENEPSTSYLVDFVPIRGKFNSKLAIELGIKPGPNFRKLTEGIPVENEKGELIAPDRVMGESRFFPKLLVLDIPDMSYLRNTIKKISNTSDILLVYHFLADDVDYASDEYIRFMQSFDSNCKHVISHKSVAADVIVFKTSAINILKLKALQADCFNLPCTSKTTKASINKELTLNCTPLHQLQQFEIEPSDAGSSFTVKEINGNLDGTKSWSDLYEENVVPLNVKNISKDDTINSQPISLGPIEGTLKDQVQIMTLGTGSALPSMFRNVISTLVRIPFVDDGAVKFRSILLDAGENTLGTMVRNFGHNNEEQLTQVFKEMGIIYLSHLHADHHLGIVSIVKKWFEVNNDNKEKILYLVTPWQYNNFISEWFKVERDDSDLVDFSRVSYLSCEDFLLNEAKSPEFKRFSMEEFEKEFDSNNLNRKMPRAPLQPTKHEIIQQLRSDYGLESIATCRAIHCHWAYSVTLNFILKKGESNPSEHFKVSYSGDTRPNIEFANIGYGSDLLIHESSLAEDLIEEALSKKHSTMIEAVTMSKLMRCPKIILTHFSTRYSNRADLSVDSESLYRLGMTLKNYLNEHGLRRNIMSYDEELKTGSYQKNSDALSYSDLDICYAFDMMTIRYKSLQSSKFNYNEMLQMFESEALEKNSGDAQTVELKRMKQLERHREKTEAKRDKRLGKKKRRTSDDESSS</sequence>
<dbReference type="PANTHER" id="PTHR12553:SF49">
    <property type="entry name" value="ZINC PHOSPHODIESTERASE ELAC PROTEIN 2"/>
    <property type="match status" value="1"/>
</dbReference>
<dbReference type="InterPro" id="IPR027794">
    <property type="entry name" value="tRNase_Z_dom"/>
</dbReference>
<comment type="similarity">
    <text evidence="3">Belongs to the RNase Z family.</text>
</comment>
<evidence type="ECO:0000256" key="8">
    <source>
        <dbReference type="ARBA" id="ARBA00022759"/>
    </source>
</evidence>
<dbReference type="EC" id="3.1.26.11" evidence="4"/>
<proteinExistence type="inferred from homology"/>
<keyword evidence="5" id="KW-0819">tRNA processing</keyword>
<reference evidence="13" key="1">
    <citation type="submission" date="2022-03" db="EMBL/GenBank/DDBJ databases">
        <authorList>
            <person name="Legras J.-L."/>
            <person name="Devillers H."/>
            <person name="Grondin C."/>
        </authorList>
    </citation>
    <scope>NUCLEOTIDE SEQUENCE</scope>
    <source>
        <strain evidence="13">CLIB 1423</strain>
    </source>
</reference>
<evidence type="ECO:0000313" key="14">
    <source>
        <dbReference type="Proteomes" id="UP000837801"/>
    </source>
</evidence>
<evidence type="ECO:0000256" key="10">
    <source>
        <dbReference type="ARBA" id="ARBA00022833"/>
    </source>
</evidence>
<evidence type="ECO:0000256" key="4">
    <source>
        <dbReference type="ARBA" id="ARBA00012477"/>
    </source>
</evidence>
<dbReference type="PANTHER" id="PTHR12553">
    <property type="entry name" value="ZINC PHOSPHODIESTERASE ELAC PROTEIN 2"/>
    <property type="match status" value="1"/>
</dbReference>
<accession>A0A9P0QSI1</accession>
<organism evidence="13 14">
    <name type="scientific">[Candida] railenensis</name>
    <dbReference type="NCBI Taxonomy" id="45579"/>
    <lineage>
        <taxon>Eukaryota</taxon>
        <taxon>Fungi</taxon>
        <taxon>Dikarya</taxon>
        <taxon>Ascomycota</taxon>
        <taxon>Saccharomycotina</taxon>
        <taxon>Pichiomycetes</taxon>
        <taxon>Debaryomycetaceae</taxon>
        <taxon>Kurtzmaniella</taxon>
    </lineage>
</organism>
<dbReference type="Gene3D" id="3.60.15.10">
    <property type="entry name" value="Ribonuclease Z/Hydroxyacylglutathione hydrolase-like"/>
    <property type="match status" value="2"/>
</dbReference>
<comment type="cofactor">
    <cofactor evidence="2">
        <name>Zn(2+)</name>
        <dbReference type="ChEBI" id="CHEBI:29105"/>
    </cofactor>
</comment>
<dbReference type="EMBL" id="CAKXYY010000011">
    <property type="protein sequence ID" value="CAH2353585.1"/>
    <property type="molecule type" value="Genomic_DNA"/>
</dbReference>
<evidence type="ECO:0000256" key="2">
    <source>
        <dbReference type="ARBA" id="ARBA00001947"/>
    </source>
</evidence>
<evidence type="ECO:0000256" key="5">
    <source>
        <dbReference type="ARBA" id="ARBA00022694"/>
    </source>
</evidence>
<dbReference type="AlphaFoldDB" id="A0A9P0QSI1"/>
<dbReference type="Pfam" id="PF13691">
    <property type="entry name" value="Lactamase_B_4"/>
    <property type="match status" value="1"/>
</dbReference>
<feature type="compositionally biased region" description="Basic and acidic residues" evidence="11">
    <location>
        <begin position="861"/>
        <end position="879"/>
    </location>
</feature>
<dbReference type="OrthoDB" id="527344at2759"/>
<keyword evidence="8" id="KW-0255">Endonuclease</keyword>
<feature type="domain" description="tRNase Z endonuclease" evidence="12">
    <location>
        <begin position="5"/>
        <end position="69"/>
    </location>
</feature>
<evidence type="ECO:0000256" key="9">
    <source>
        <dbReference type="ARBA" id="ARBA00022801"/>
    </source>
</evidence>
<dbReference type="InterPro" id="IPR036866">
    <property type="entry name" value="RibonucZ/Hydroxyglut_hydro"/>
</dbReference>
<keyword evidence="7" id="KW-0479">Metal-binding</keyword>
<keyword evidence="9" id="KW-0378">Hydrolase</keyword>
<evidence type="ECO:0000259" key="12">
    <source>
        <dbReference type="Pfam" id="PF13691"/>
    </source>
</evidence>
<dbReference type="Proteomes" id="UP000837801">
    <property type="component" value="Unassembled WGS sequence"/>
</dbReference>
<gene>
    <name evidence="13" type="ORF">CLIB1423_11S03070</name>
</gene>
<feature type="region of interest" description="Disordered" evidence="11">
    <location>
        <begin position="852"/>
        <end position="897"/>
    </location>
</feature>
<evidence type="ECO:0000256" key="11">
    <source>
        <dbReference type="SAM" id="MobiDB-lite"/>
    </source>
</evidence>
<dbReference type="GO" id="GO:0042781">
    <property type="term" value="F:3'-tRNA processing endoribonuclease activity"/>
    <property type="evidence" value="ECO:0007669"/>
    <property type="project" value="UniProtKB-EC"/>
</dbReference>
<protein>
    <recommendedName>
        <fullName evidence="4">ribonuclease Z</fullName>
        <ecNumber evidence="4">3.1.26.11</ecNumber>
    </recommendedName>
</protein>